<gene>
    <name evidence="7" type="ORF">NPX36_07010</name>
</gene>
<comment type="similarity">
    <text evidence="2">Belongs to the metallo-beta-lactamase superfamily.</text>
</comment>
<evidence type="ECO:0000256" key="3">
    <source>
        <dbReference type="ARBA" id="ARBA00022723"/>
    </source>
</evidence>
<evidence type="ECO:0000259" key="6">
    <source>
        <dbReference type="SMART" id="SM00849"/>
    </source>
</evidence>
<dbReference type="SUPFAM" id="SSF56281">
    <property type="entry name" value="Metallo-hydrolase/oxidoreductase"/>
    <property type="match status" value="1"/>
</dbReference>
<dbReference type="InterPro" id="IPR036866">
    <property type="entry name" value="RibonucZ/Hydroxyglut_hydro"/>
</dbReference>
<evidence type="ECO:0000313" key="7">
    <source>
        <dbReference type="EMBL" id="UUV22784.1"/>
    </source>
</evidence>
<comment type="cofactor">
    <cofactor evidence="1">
        <name>Zn(2+)</name>
        <dbReference type="ChEBI" id="CHEBI:29105"/>
    </cofactor>
</comment>
<accession>A0ABY5NWS1</accession>
<keyword evidence="8" id="KW-1185">Reference proteome</keyword>
<dbReference type="EMBL" id="CP102382">
    <property type="protein sequence ID" value="UUV22784.1"/>
    <property type="molecule type" value="Genomic_DNA"/>
</dbReference>
<dbReference type="Proteomes" id="UP001317001">
    <property type="component" value="Chromosome"/>
</dbReference>
<dbReference type="SMART" id="SM00849">
    <property type="entry name" value="Lactamase_B"/>
    <property type="match status" value="1"/>
</dbReference>
<feature type="domain" description="Metallo-beta-lactamase" evidence="6">
    <location>
        <begin position="34"/>
        <end position="232"/>
    </location>
</feature>
<dbReference type="RefSeq" id="WP_257500694.1">
    <property type="nucleotide sequence ID" value="NZ_CP102382.1"/>
</dbReference>
<keyword evidence="5" id="KW-0862">Zinc</keyword>
<keyword evidence="4" id="KW-0378">Hydrolase</keyword>
<evidence type="ECO:0000256" key="2">
    <source>
        <dbReference type="ARBA" id="ARBA00007749"/>
    </source>
</evidence>
<evidence type="ECO:0000256" key="4">
    <source>
        <dbReference type="ARBA" id="ARBA00022801"/>
    </source>
</evidence>
<dbReference type="PANTHER" id="PTHR42978:SF2">
    <property type="entry name" value="102 KBASES UNSTABLE REGION: FROM 1 TO 119443"/>
    <property type="match status" value="1"/>
</dbReference>
<evidence type="ECO:0000313" key="8">
    <source>
        <dbReference type="Proteomes" id="UP001317001"/>
    </source>
</evidence>
<organism evidence="7 8">
    <name type="scientific">Paenimyroides aestuarii</name>
    <dbReference type="NCBI Taxonomy" id="2968490"/>
    <lineage>
        <taxon>Bacteria</taxon>
        <taxon>Pseudomonadati</taxon>
        <taxon>Bacteroidota</taxon>
        <taxon>Flavobacteriia</taxon>
        <taxon>Flavobacteriales</taxon>
        <taxon>Flavobacteriaceae</taxon>
        <taxon>Paenimyroides</taxon>
    </lineage>
</organism>
<dbReference type="PANTHER" id="PTHR42978">
    <property type="entry name" value="QUORUM-QUENCHING LACTONASE YTNP-RELATED-RELATED"/>
    <property type="match status" value="1"/>
</dbReference>
<dbReference type="Gene3D" id="3.60.15.10">
    <property type="entry name" value="Ribonuclease Z/Hydroxyacylglutathione hydrolase-like"/>
    <property type="match status" value="1"/>
</dbReference>
<dbReference type="Pfam" id="PF23023">
    <property type="entry name" value="Anti-Pycsar_Apyc1"/>
    <property type="match status" value="1"/>
</dbReference>
<evidence type="ECO:0000256" key="1">
    <source>
        <dbReference type="ARBA" id="ARBA00001947"/>
    </source>
</evidence>
<keyword evidence="3" id="KW-0479">Metal-binding</keyword>
<sequence>MELKVIKQGNFKIVKNKKFNLLDPNDVSKGIKLAVQPFLITTLNDCILLDAGLDFLEDNQPAILKQLATHGVHPGHITKILISHFHKDHVGGLGYFNTEKEWVANFPKATIYLNKQAFEHALEQKTNPSYDHEMLQQLQKMSDIFWIDTAEGWLTPEIGFLVTNAHDVFHQVFWITDKTTTFFYGADDLPTTAYLKRAIAYKTDYNGEKAMKLRKIWKEKAKAEKWHILLYHDLKNPVLQF</sequence>
<name>A0ABY5NWS1_9FLAO</name>
<reference evidence="7 8" key="1">
    <citation type="submission" date="2022-08" db="EMBL/GenBank/DDBJ databases">
        <title>Myroides zhujiangensis sp. nov., a novel bacterium isolated from sediment in the Pearl River Estuary.</title>
        <authorList>
            <person name="Cui L."/>
        </authorList>
    </citation>
    <scope>NUCLEOTIDE SEQUENCE [LARGE SCALE GENOMIC DNA]</scope>
    <source>
        <strain evidence="7 8">SCSIO 72103</strain>
    </source>
</reference>
<protein>
    <submittedName>
        <fullName evidence="7">MBL fold metallo-hydrolase</fullName>
    </submittedName>
</protein>
<dbReference type="InterPro" id="IPR051013">
    <property type="entry name" value="MBL_superfamily_lactonases"/>
</dbReference>
<evidence type="ECO:0000256" key="5">
    <source>
        <dbReference type="ARBA" id="ARBA00022833"/>
    </source>
</evidence>
<dbReference type="InterPro" id="IPR001279">
    <property type="entry name" value="Metallo-B-lactamas"/>
</dbReference>
<proteinExistence type="inferred from homology"/>